<keyword evidence="16" id="KW-1185">Reference proteome</keyword>
<keyword evidence="9 12" id="KW-1133">Transmembrane helix</keyword>
<dbReference type="GO" id="GO:0006487">
    <property type="term" value="P:protein N-linked glycosylation"/>
    <property type="evidence" value="ECO:0007669"/>
    <property type="project" value="TreeGrafter"/>
</dbReference>
<dbReference type="InterPro" id="IPR031814">
    <property type="entry name" value="ALG11_N"/>
</dbReference>
<keyword evidence="6 12" id="KW-0808">Transferase</keyword>
<name>A0A8K0GVL8_9ROSA</name>
<dbReference type="SUPFAM" id="SSF53756">
    <property type="entry name" value="UDP-Glycosyltransferase/glycogen phosphorylase"/>
    <property type="match status" value="1"/>
</dbReference>
<evidence type="ECO:0000256" key="6">
    <source>
        <dbReference type="ARBA" id="ARBA00022679"/>
    </source>
</evidence>
<evidence type="ECO:0000256" key="9">
    <source>
        <dbReference type="ARBA" id="ARBA00022989"/>
    </source>
</evidence>
<dbReference type="Proteomes" id="UP000796880">
    <property type="component" value="Unassembled WGS sequence"/>
</dbReference>
<keyword evidence="5 12" id="KW-0328">Glycosyltransferase</keyword>
<comment type="subcellular location">
    <subcellularLocation>
        <location evidence="1">Endoplasmic reticulum membrane</location>
        <topology evidence="1">Single-pass membrane protein</topology>
    </subcellularLocation>
</comment>
<protein>
    <recommendedName>
        <fullName evidence="4 12">GDP-Man:Man(3)GlcNAc(2)-PP-Dol alpha-1,2-mannosyltransferase</fullName>
        <ecNumber evidence="3 12">2.4.1.131</ecNumber>
    </recommendedName>
</protein>
<dbReference type="InterPro" id="IPR038013">
    <property type="entry name" value="ALG11"/>
</dbReference>
<evidence type="ECO:0000313" key="15">
    <source>
        <dbReference type="EMBL" id="KAF3439018.1"/>
    </source>
</evidence>
<dbReference type="EC" id="2.4.1.131" evidence="3 12"/>
<dbReference type="Gene3D" id="3.40.50.2000">
    <property type="entry name" value="Glycogen Phosphorylase B"/>
    <property type="match status" value="1"/>
</dbReference>
<feature type="transmembrane region" description="Helical" evidence="12">
    <location>
        <begin position="204"/>
        <end position="225"/>
    </location>
</feature>
<dbReference type="PANTHER" id="PTHR45919">
    <property type="entry name" value="GDP-MAN:MAN(3)GLCNAC(2)-PP-DOL ALPHA-1,2-MANNOSYLTRANSFERASE"/>
    <property type="match status" value="1"/>
</dbReference>
<dbReference type="UniPathway" id="UPA00378"/>
<dbReference type="InterPro" id="IPR001296">
    <property type="entry name" value="Glyco_trans_1"/>
</dbReference>
<dbReference type="FunFam" id="3.40.50.2000:FF:000156">
    <property type="entry name" value="GDP-Man:Man(3)GlcNAc(2)-PP-Dol alpha-1,2-mannosyltransferase"/>
    <property type="match status" value="1"/>
</dbReference>
<comment type="similarity">
    <text evidence="12">Belongs to the glycosyltransferase group 1 family. Glycosyltransferase 4 subfamily.</text>
</comment>
<feature type="domain" description="Glycosyl transferase family 1" evidence="13">
    <location>
        <begin position="264"/>
        <end position="436"/>
    </location>
</feature>
<dbReference type="AlphaFoldDB" id="A0A8K0GVL8"/>
<evidence type="ECO:0000256" key="12">
    <source>
        <dbReference type="RuleBase" id="RU367051"/>
    </source>
</evidence>
<organism evidence="15 16">
    <name type="scientific">Rhamnella rubrinervis</name>
    <dbReference type="NCBI Taxonomy" id="2594499"/>
    <lineage>
        <taxon>Eukaryota</taxon>
        <taxon>Viridiplantae</taxon>
        <taxon>Streptophyta</taxon>
        <taxon>Embryophyta</taxon>
        <taxon>Tracheophyta</taxon>
        <taxon>Spermatophyta</taxon>
        <taxon>Magnoliopsida</taxon>
        <taxon>eudicotyledons</taxon>
        <taxon>Gunneridae</taxon>
        <taxon>Pentapetalae</taxon>
        <taxon>rosids</taxon>
        <taxon>fabids</taxon>
        <taxon>Rosales</taxon>
        <taxon>Rhamnaceae</taxon>
        <taxon>rhamnoid group</taxon>
        <taxon>Rhamneae</taxon>
        <taxon>Rhamnella</taxon>
    </lineage>
</organism>
<feature type="transmembrane region" description="Helical" evidence="12">
    <location>
        <begin position="6"/>
        <end position="26"/>
    </location>
</feature>
<comment type="function">
    <text evidence="12">GDP-Man:Man(3)GlcNAc(2)-PP-Dol alpha-1,2-mannosyltransferase that operates in the biosynthetic pathway of dolichol-linked oligosaccharides, the glycan precursors employed in protein asparagine (N)-glycosylation. The assembly of dolichol-linked oligosaccharides begins on the cytosolic side of the endoplasmic reticulum membrane and finishes in its lumen. The sequential addition of sugars to dolichol pyrophosphate produces dolichol-linked oligosaccharides containing fourteen sugars, including two GlcNAcs, nine mannoses and three glucoses. Once assembled, the oligosaccharide is transferred from the lipid to nascent proteins by oligosaccharyltransferases. Catalyzes, on the cytoplasmic face of the endoplasmic reticulum, the addition of the fourth and fifth mannose residues to the dolichol-linked oligosaccharide chain, to produce Man(5)GlcNAc(2)-PP-dolichol core oligosaccharide.</text>
</comment>
<dbReference type="OrthoDB" id="2276068at2759"/>
<evidence type="ECO:0000256" key="8">
    <source>
        <dbReference type="ARBA" id="ARBA00022824"/>
    </source>
</evidence>
<comment type="pathway">
    <text evidence="2 12">Protein modification; protein glycosylation.</text>
</comment>
<evidence type="ECO:0000256" key="3">
    <source>
        <dbReference type="ARBA" id="ARBA00012645"/>
    </source>
</evidence>
<dbReference type="Pfam" id="PF15924">
    <property type="entry name" value="ALG11_N"/>
    <property type="match status" value="1"/>
</dbReference>
<accession>A0A8K0GVL8</accession>
<comment type="catalytic activity">
    <reaction evidence="11 12">
        <text>an alpha-D-Man-(1-&gt;3)-[alpha-D-Man-(1-&gt;6)]-beta-D-Man-(1-&gt;4)-beta-D-GlcNAc-(1-&gt;4)-alpha-D-GlcNAc-diphospho-di-trans,poly-cis-dolichol + 2 GDP-alpha-D-mannose = an alpha-D-Man-(1-&gt;2)-alpha-D-Man-(1-&gt;2)-alpha-D-Man-(1-&gt;3)-[alpha-D-Man-(1-&gt;6)]-beta-D-Man-(1-&gt;4)-beta-D-GlcNAc-(1-&gt;4)-alpha-D-GlcNAc-diphospho-di-trans,poly-cis-dolichol + 2 GDP + 2 H(+)</text>
        <dbReference type="Rhea" id="RHEA:29523"/>
        <dbReference type="Rhea" id="RHEA-COMP:19515"/>
        <dbReference type="Rhea" id="RHEA-COMP:19516"/>
        <dbReference type="ChEBI" id="CHEBI:15378"/>
        <dbReference type="ChEBI" id="CHEBI:57527"/>
        <dbReference type="ChEBI" id="CHEBI:58189"/>
        <dbReference type="ChEBI" id="CHEBI:132511"/>
        <dbReference type="ChEBI" id="CHEBI:132515"/>
        <dbReference type="EC" id="2.4.1.131"/>
    </reaction>
    <physiologicalReaction direction="left-to-right" evidence="11 12">
        <dbReference type="Rhea" id="RHEA:29524"/>
    </physiologicalReaction>
</comment>
<proteinExistence type="inferred from homology"/>
<feature type="domain" description="ALG11 mannosyltransferase N-terminal" evidence="14">
    <location>
        <begin position="34"/>
        <end position="239"/>
    </location>
</feature>
<comment type="caution">
    <text evidence="15">The sequence shown here is derived from an EMBL/GenBank/DDBJ whole genome shotgun (WGS) entry which is preliminary data.</text>
</comment>
<evidence type="ECO:0000313" key="16">
    <source>
        <dbReference type="Proteomes" id="UP000796880"/>
    </source>
</evidence>
<dbReference type="GO" id="GO:0004377">
    <property type="term" value="F:GDP-Man:Man(3)GlcNAc(2)-PP-Dol alpha-1,2-mannosyltransferase activity"/>
    <property type="evidence" value="ECO:0007669"/>
    <property type="project" value="UniProtKB-UniRule"/>
</dbReference>
<dbReference type="Pfam" id="PF00534">
    <property type="entry name" value="Glycos_transf_1"/>
    <property type="match status" value="1"/>
</dbReference>
<evidence type="ECO:0000256" key="7">
    <source>
        <dbReference type="ARBA" id="ARBA00022692"/>
    </source>
</evidence>
<dbReference type="CDD" id="cd03806">
    <property type="entry name" value="GT4_ALG11-like"/>
    <property type="match status" value="1"/>
</dbReference>
<evidence type="ECO:0000256" key="11">
    <source>
        <dbReference type="ARBA" id="ARBA00045065"/>
    </source>
</evidence>
<reference evidence="15" key="1">
    <citation type="submission" date="2020-03" db="EMBL/GenBank/DDBJ databases">
        <title>A high-quality chromosome-level genome assembly of a woody plant with both climbing and erect habits, Rhamnella rubrinervis.</title>
        <authorList>
            <person name="Lu Z."/>
            <person name="Yang Y."/>
            <person name="Zhu X."/>
            <person name="Sun Y."/>
        </authorList>
    </citation>
    <scope>NUCLEOTIDE SEQUENCE</scope>
    <source>
        <strain evidence="15">BYM</strain>
        <tissue evidence="15">Leaf</tissue>
    </source>
</reference>
<keyword evidence="7 12" id="KW-0812">Transmembrane</keyword>
<evidence type="ECO:0000259" key="13">
    <source>
        <dbReference type="Pfam" id="PF00534"/>
    </source>
</evidence>
<sequence>MGNGFVIWALVTALLPLSLRFALQLLNCRRSRKRAVGFFHPYTNDGGGGERVLWCAIKAIQEESPDLECVVYTGDHDASPQSLMGRAVDRFGVELLHPPKVVHLYKRKWIEETTYPRFTMMGQSLGSVYLSWEALCKLNPLYYVDTSGYAFTYPLARIFGCKVICYTHYPTISLDMLSRVRDQSSMYNNDALIAKSIWLSRIKIIYYTFFSWMYGFVGSCAHLAMVNSSWTRTHIEKLWKIPHRTMRVYPPCDTSGLQVLPLERPTETLKIISVAQFRPEKAHTLQLEAFSVAIGKLDADLPRPKLQFVGSCRNKSDEERLQNLKIKAVELKVDADVEFHKNIIYRDLVKLLGAAIVGIHSMIDEHFGISVVEYMAAGAIPVAHNSAGPMMDIVLEEDGQQTGFLACSVDEYADAILKVIKMPEAERLTMAKAARRRASKFSEQRFYEDFKAAIRPILTHTSK</sequence>
<evidence type="ECO:0000259" key="14">
    <source>
        <dbReference type="Pfam" id="PF15924"/>
    </source>
</evidence>
<evidence type="ECO:0000256" key="10">
    <source>
        <dbReference type="ARBA" id="ARBA00023136"/>
    </source>
</evidence>
<evidence type="ECO:0000256" key="5">
    <source>
        <dbReference type="ARBA" id="ARBA00022676"/>
    </source>
</evidence>
<dbReference type="GO" id="GO:0005789">
    <property type="term" value="C:endoplasmic reticulum membrane"/>
    <property type="evidence" value="ECO:0007669"/>
    <property type="project" value="UniProtKB-SubCell"/>
</dbReference>
<evidence type="ECO:0000256" key="1">
    <source>
        <dbReference type="ARBA" id="ARBA00004389"/>
    </source>
</evidence>
<keyword evidence="10 12" id="KW-0472">Membrane</keyword>
<dbReference type="EMBL" id="VOIH02000008">
    <property type="protein sequence ID" value="KAF3439018.1"/>
    <property type="molecule type" value="Genomic_DNA"/>
</dbReference>
<gene>
    <name evidence="15" type="ORF">FNV43_RR17293</name>
</gene>
<dbReference type="PANTHER" id="PTHR45919:SF1">
    <property type="entry name" value="GDP-MAN:MAN(3)GLCNAC(2)-PP-DOL ALPHA-1,2-MANNOSYLTRANSFERASE"/>
    <property type="match status" value="1"/>
</dbReference>
<evidence type="ECO:0000256" key="4">
    <source>
        <dbReference type="ARBA" id="ARBA00022018"/>
    </source>
</evidence>
<keyword evidence="8 12" id="KW-0256">Endoplasmic reticulum</keyword>
<evidence type="ECO:0000256" key="2">
    <source>
        <dbReference type="ARBA" id="ARBA00004922"/>
    </source>
</evidence>